<dbReference type="EMBL" id="JAESDN010000004">
    <property type="protein sequence ID" value="KAG7051293.1"/>
    <property type="molecule type" value="Genomic_DNA"/>
</dbReference>
<gene>
    <name evidence="1" type="ORF">JMJ77_001918</name>
</gene>
<protein>
    <submittedName>
        <fullName evidence="1">Uncharacterized protein</fullName>
    </submittedName>
</protein>
<feature type="non-terminal residue" evidence="1">
    <location>
        <position position="1"/>
    </location>
</feature>
<accession>A0A9P7R8N2</accession>
<evidence type="ECO:0000313" key="1">
    <source>
        <dbReference type="EMBL" id="KAG7051293.1"/>
    </source>
</evidence>
<sequence>MVWPKLEVGLESVEEPSPISAGPTSHLERWSCAGLPC</sequence>
<proteinExistence type="predicted"/>
<dbReference type="Proteomes" id="UP000699042">
    <property type="component" value="Unassembled WGS sequence"/>
</dbReference>
<keyword evidence="2" id="KW-1185">Reference proteome</keyword>
<evidence type="ECO:0000313" key="2">
    <source>
        <dbReference type="Proteomes" id="UP000699042"/>
    </source>
</evidence>
<comment type="caution">
    <text evidence="1">The sequence shown here is derived from an EMBL/GenBank/DDBJ whole genome shotgun (WGS) entry which is preliminary data.</text>
</comment>
<reference evidence="1" key="1">
    <citation type="submission" date="2021-05" db="EMBL/GenBank/DDBJ databases">
        <title>Comparative genomics of three Colletotrichum scovillei strains and genetic complementation revealed genes involved fungal growth and virulence on chili pepper.</title>
        <authorList>
            <person name="Hsieh D.-K."/>
            <person name="Chuang S.-C."/>
            <person name="Chen C.-Y."/>
            <person name="Chao Y.-T."/>
            <person name="Lu M.-Y.J."/>
            <person name="Lee M.-H."/>
            <person name="Shih M.-C."/>
        </authorList>
    </citation>
    <scope>NUCLEOTIDE SEQUENCE</scope>
    <source>
        <strain evidence="1">Coll-153</strain>
    </source>
</reference>
<dbReference type="AlphaFoldDB" id="A0A9P7R8N2"/>
<organism evidence="1 2">
    <name type="scientific">Colletotrichum scovillei</name>
    <dbReference type="NCBI Taxonomy" id="1209932"/>
    <lineage>
        <taxon>Eukaryota</taxon>
        <taxon>Fungi</taxon>
        <taxon>Dikarya</taxon>
        <taxon>Ascomycota</taxon>
        <taxon>Pezizomycotina</taxon>
        <taxon>Sordariomycetes</taxon>
        <taxon>Hypocreomycetidae</taxon>
        <taxon>Glomerellales</taxon>
        <taxon>Glomerellaceae</taxon>
        <taxon>Colletotrichum</taxon>
        <taxon>Colletotrichum acutatum species complex</taxon>
    </lineage>
</organism>
<name>A0A9P7R8N2_9PEZI</name>